<evidence type="ECO:0000259" key="1">
    <source>
        <dbReference type="Pfam" id="PF09820"/>
    </source>
</evidence>
<dbReference type="InterPro" id="IPR012547">
    <property type="entry name" value="PDDEXK_9"/>
</dbReference>
<dbReference type="AlphaFoldDB" id="A0A1W1BJJ0"/>
<dbReference type="Pfam" id="PF08011">
    <property type="entry name" value="PDDEXK_9"/>
    <property type="match status" value="1"/>
</dbReference>
<gene>
    <name evidence="2" type="ORF">MNB_SM-7-955</name>
</gene>
<sequence length="522" mass="61787">MGLKKLPIGIQTFQEIRTKNYIYIDKTKEAYELIENYKFTFLSRPRRFGKSLFLDTLHCIFEGRKELFENLYIYDKWNWKEKYPVIKISFKNIINEQVLYNEIFKNLQDNQKRLGVKCENSDYANCFEELIEKVYEKYNTQVVVLIDEYDKPILDVVEDIDQAKIHREIIKRLYSTLKEDERCIKFAFLTGVSKFSKASIFSGLNMIEDISLVPKFGNICGYTQKNIENEFLPYLDGVDLKKLKVWYNGYNFLKDDVYNPFDLLRFIKNDFVYKNYWFETGTPTFLIKLIEQNNYFLPTLANLVVGDEILNSFDIENINIEVLLYQAGYLTIEKMMIEELGFATIIKYHLKIPNMEVKISLNNFILEYLFQQTNSQKLSYQSSIYKALAKSDLEAFKNILQSLFASIPYNNFTNNSMQNYEGFYASVIYVYLQSLGLDIIGEDVTNLGRIDLTVKIEDKIYIIEFKMGDSDALKQIKEKQYTTKYLDEKKDIYLVGINFDKNEKNIIQFEWESIDSIVDIYH</sequence>
<dbReference type="PANTHER" id="PTHR34825">
    <property type="entry name" value="CONSERVED PROTEIN, WITH A WEAK D-GALACTARATE DEHYDRATASE/ALTRONATE HYDROLASE DOMAIN"/>
    <property type="match status" value="1"/>
</dbReference>
<evidence type="ECO:0000313" key="2">
    <source>
        <dbReference type="EMBL" id="SFV53673.1"/>
    </source>
</evidence>
<feature type="domain" description="AAA-ATPase-like" evidence="1">
    <location>
        <begin position="7"/>
        <end position="201"/>
    </location>
</feature>
<dbReference type="InterPro" id="IPR018631">
    <property type="entry name" value="AAA-ATPase-like_dom"/>
</dbReference>
<dbReference type="Pfam" id="PF09820">
    <property type="entry name" value="AAA-ATPase_like"/>
    <property type="match status" value="1"/>
</dbReference>
<protein>
    <recommendedName>
        <fullName evidence="1">AAA-ATPase-like domain-containing protein</fullName>
    </recommendedName>
</protein>
<reference evidence="2" key="1">
    <citation type="submission" date="2016-10" db="EMBL/GenBank/DDBJ databases">
        <authorList>
            <person name="de Groot N.N."/>
        </authorList>
    </citation>
    <scope>NUCLEOTIDE SEQUENCE</scope>
</reference>
<accession>A0A1W1BJJ0</accession>
<name>A0A1W1BJJ0_9ZZZZ</name>
<dbReference type="PANTHER" id="PTHR34825:SF1">
    <property type="entry name" value="AAA-ATPASE-LIKE DOMAIN-CONTAINING PROTEIN"/>
    <property type="match status" value="1"/>
</dbReference>
<dbReference type="EMBL" id="FPHB01000022">
    <property type="protein sequence ID" value="SFV53673.1"/>
    <property type="molecule type" value="Genomic_DNA"/>
</dbReference>
<proteinExistence type="predicted"/>
<organism evidence="2">
    <name type="scientific">hydrothermal vent metagenome</name>
    <dbReference type="NCBI Taxonomy" id="652676"/>
    <lineage>
        <taxon>unclassified sequences</taxon>
        <taxon>metagenomes</taxon>
        <taxon>ecological metagenomes</taxon>
    </lineage>
</organism>